<sequence>MSLNSRFLFDLQHDQARDGPGLTLHALPMMQARWDRFTTVEVIGVRTTSELIEKVEESYGLSHEQAARDVEFWALDKQL</sequence>
<evidence type="ECO:0000313" key="2">
    <source>
        <dbReference type="Proteomes" id="UP001017257"/>
    </source>
</evidence>
<reference evidence="1" key="1">
    <citation type="submission" date="2022-08" db="EMBL/GenBank/DDBJ databases">
        <title>Microvirga terrae sp. nov., isolated from soil.</title>
        <authorList>
            <person name="Kim K.H."/>
            <person name="Seo Y.L."/>
            <person name="Kim J.M."/>
            <person name="Lee J.K."/>
            <person name="Han D.M."/>
            <person name="Jeon C.O."/>
        </authorList>
    </citation>
    <scope>NUCLEOTIDE SEQUENCE</scope>
    <source>
        <strain evidence="1">R24</strain>
        <plasmid evidence="1">pR24_1</plasmid>
    </source>
</reference>
<organism evidence="1 2">
    <name type="scientific">Microvirga terrae</name>
    <dbReference type="NCBI Taxonomy" id="2740529"/>
    <lineage>
        <taxon>Bacteria</taxon>
        <taxon>Pseudomonadati</taxon>
        <taxon>Pseudomonadota</taxon>
        <taxon>Alphaproteobacteria</taxon>
        <taxon>Hyphomicrobiales</taxon>
        <taxon>Methylobacteriaceae</taxon>
        <taxon>Microvirga</taxon>
    </lineage>
</organism>
<dbReference type="EMBL" id="CP102846">
    <property type="protein sequence ID" value="UVF22373.1"/>
    <property type="molecule type" value="Genomic_DNA"/>
</dbReference>
<accession>A0ABY5RZD2</accession>
<geneLocation type="plasmid" evidence="1 2">
    <name>pR24_1</name>
</geneLocation>
<keyword evidence="2" id="KW-1185">Reference proteome</keyword>
<keyword evidence="1" id="KW-0614">Plasmid</keyword>
<name>A0ABY5RZD2_9HYPH</name>
<dbReference type="Proteomes" id="UP001017257">
    <property type="component" value="Plasmid pR24_1"/>
</dbReference>
<dbReference type="RefSeq" id="WP_173946579.1">
    <property type="nucleotide sequence ID" value="NZ_CP102846.1"/>
</dbReference>
<gene>
    <name evidence="1" type="ORF">HPT29_024755</name>
</gene>
<proteinExistence type="predicted"/>
<evidence type="ECO:0000313" key="1">
    <source>
        <dbReference type="EMBL" id="UVF22373.1"/>
    </source>
</evidence>
<protein>
    <submittedName>
        <fullName evidence="1">Uncharacterized protein</fullName>
    </submittedName>
</protein>